<sequence length="662" mass="74408">MGENGAQKKDASQRQFHDLSPPQLHWIVADSDALQPSKQQLEDALEKSRLYWYSIASVACNYRDHGVKQESANPHHMLWKVPRMHGGPHTTYAIYMGACPCQLLFFRASVSWQLDGSTDCDRVQRHKSNPVLLQLGTKAPVPYTLSGNGFRQWMGTEDEVAVGPNYLAILTLGWCYILSARLLEIQGRGGMMEYTTSKAAVYDQAAHETAKHVIDIGEADDDTISWWLAILAPSNGWKGIVKQCDDGDFLAPWSITRTSQQSLAIKWQRKTATPNFSPTPMSSSRAFDALSRFALMHNLGSQFHVALATAITVPTHNCHGSTIQLPEPTLTGARCSATPAKFMPPEWVRLYQNLPYYITLSCNPETIISSLCGAFWEPGVPCNLVSPWLHPILIEVPEEKRIADLPGLYAELLAIVCGIRRPTISALWLGAVAGGLAPIILRRAKRGRPPLDPVAFPWTGSPQSFMDIAGTGPYFHGQRNEKIWRADVWRLLHLPTTEEDDLSYNYPPRTPWEPCGKMEARDCALRVASHWNCPRHQLHYQHWSWEPENSPAIYDKGFSTRRVTMPTTPDIDRFRSEGVQQFPHRPLDQEASEEASLDIFHWLIISGEGFPPGELYKDAWLEGIADDVESDEEEQEEDGNMSSDTPRAEKCNGLEQWLDTLQ</sequence>
<dbReference type="VEuPathDB" id="FungiDB:BO80DRAFT_449746"/>
<dbReference type="Proteomes" id="UP000249402">
    <property type="component" value="Unassembled WGS sequence"/>
</dbReference>
<dbReference type="EMBL" id="KZ824483">
    <property type="protein sequence ID" value="RAK95880.1"/>
    <property type="molecule type" value="Genomic_DNA"/>
</dbReference>
<evidence type="ECO:0000313" key="3">
    <source>
        <dbReference type="Proteomes" id="UP000249402"/>
    </source>
</evidence>
<evidence type="ECO:0000256" key="1">
    <source>
        <dbReference type="SAM" id="MobiDB-lite"/>
    </source>
</evidence>
<organism evidence="2 3">
    <name type="scientific">Aspergillus ibericus CBS 121593</name>
    <dbReference type="NCBI Taxonomy" id="1448316"/>
    <lineage>
        <taxon>Eukaryota</taxon>
        <taxon>Fungi</taxon>
        <taxon>Dikarya</taxon>
        <taxon>Ascomycota</taxon>
        <taxon>Pezizomycotina</taxon>
        <taxon>Eurotiomycetes</taxon>
        <taxon>Eurotiomycetidae</taxon>
        <taxon>Eurotiales</taxon>
        <taxon>Aspergillaceae</taxon>
        <taxon>Aspergillus</taxon>
        <taxon>Aspergillus subgen. Circumdati</taxon>
    </lineage>
</organism>
<evidence type="ECO:0000313" key="2">
    <source>
        <dbReference type="EMBL" id="RAK95880.1"/>
    </source>
</evidence>
<accession>A0A395GK67</accession>
<keyword evidence="3" id="KW-1185">Reference proteome</keyword>
<name>A0A395GK67_9EURO</name>
<reference evidence="2 3" key="1">
    <citation type="submission" date="2018-02" db="EMBL/GenBank/DDBJ databases">
        <title>The genomes of Aspergillus section Nigri reveals drivers in fungal speciation.</title>
        <authorList>
            <consortium name="DOE Joint Genome Institute"/>
            <person name="Vesth T.C."/>
            <person name="Nybo J."/>
            <person name="Theobald S."/>
            <person name="Brandl J."/>
            <person name="Frisvad J.C."/>
            <person name="Nielsen K.F."/>
            <person name="Lyhne E.K."/>
            <person name="Kogle M.E."/>
            <person name="Kuo A."/>
            <person name="Riley R."/>
            <person name="Clum A."/>
            <person name="Nolan M."/>
            <person name="Lipzen A."/>
            <person name="Salamov A."/>
            <person name="Henrissat B."/>
            <person name="Wiebenga A."/>
            <person name="De vries R.P."/>
            <person name="Grigoriev I.V."/>
            <person name="Mortensen U.H."/>
            <person name="Andersen M.R."/>
            <person name="Baker S.E."/>
        </authorList>
    </citation>
    <scope>NUCLEOTIDE SEQUENCE [LARGE SCALE GENOMIC DNA]</scope>
    <source>
        <strain evidence="2 3">CBS 121593</strain>
    </source>
</reference>
<protein>
    <submittedName>
        <fullName evidence="2">Uncharacterized protein</fullName>
    </submittedName>
</protein>
<proteinExistence type="predicted"/>
<dbReference type="RefSeq" id="XP_025570208.1">
    <property type="nucleotide sequence ID" value="XM_025721764.1"/>
</dbReference>
<dbReference type="GeneID" id="37226629"/>
<dbReference type="AlphaFoldDB" id="A0A395GK67"/>
<gene>
    <name evidence="2" type="ORF">BO80DRAFT_449746</name>
</gene>
<dbReference type="OrthoDB" id="3549294at2759"/>
<feature type="region of interest" description="Disordered" evidence="1">
    <location>
        <begin position="626"/>
        <end position="662"/>
    </location>
</feature>
<feature type="compositionally biased region" description="Acidic residues" evidence="1">
    <location>
        <begin position="626"/>
        <end position="639"/>
    </location>
</feature>